<comment type="similarity">
    <text evidence="1">Belongs to the GMC oxidoreductase family.</text>
</comment>
<dbReference type="PANTHER" id="PTHR46056:SF12">
    <property type="entry name" value="LONG-CHAIN-ALCOHOL OXIDASE"/>
    <property type="match status" value="1"/>
</dbReference>
<dbReference type="OMA" id="RTIKIFC"/>
<evidence type="ECO:0000256" key="3">
    <source>
        <dbReference type="ARBA" id="ARBA00022827"/>
    </source>
</evidence>
<keyword evidence="4" id="KW-0560">Oxidoreductase</keyword>
<dbReference type="GO" id="GO:0016491">
    <property type="term" value="F:oxidoreductase activity"/>
    <property type="evidence" value="ECO:0007669"/>
    <property type="project" value="UniProtKB-KW"/>
</dbReference>
<keyword evidence="7" id="KW-1185">Reference proteome</keyword>
<keyword evidence="2" id="KW-0285">Flavoprotein</keyword>
<gene>
    <name evidence="6" type="ORF">KI387_002044</name>
</gene>
<reference evidence="6 7" key="1">
    <citation type="journal article" date="2021" name="Nat. Plants">
        <title>The Taxus genome provides insights into paclitaxel biosynthesis.</title>
        <authorList>
            <person name="Xiong X."/>
            <person name="Gou J."/>
            <person name="Liao Q."/>
            <person name="Li Y."/>
            <person name="Zhou Q."/>
            <person name="Bi G."/>
            <person name="Li C."/>
            <person name="Du R."/>
            <person name="Wang X."/>
            <person name="Sun T."/>
            <person name="Guo L."/>
            <person name="Liang H."/>
            <person name="Lu P."/>
            <person name="Wu Y."/>
            <person name="Zhang Z."/>
            <person name="Ro D.K."/>
            <person name="Shang Y."/>
            <person name="Huang S."/>
            <person name="Yan J."/>
        </authorList>
    </citation>
    <scope>NUCLEOTIDE SEQUENCE [LARGE SCALE GENOMIC DNA]</scope>
    <source>
        <strain evidence="6">Ta-2019</strain>
    </source>
</reference>
<sequence length="148" mass="17147">MLRGKRRKEWENHGFSTAQIKCLAVICDTFVPMLSEGEKEGDSFYLLSGSQNGLPDQVAHMMRWRVKAAGVLVAKCVLWLLSTRLGTWILCGSACFTPRFPYLQSFEQIPRLKRERIMVDWSQGKRFAFLKFVFKLFKICCLFAFYSS</sequence>
<feature type="non-terminal residue" evidence="6">
    <location>
        <position position="148"/>
    </location>
</feature>
<proteinExistence type="inferred from homology"/>
<evidence type="ECO:0000256" key="5">
    <source>
        <dbReference type="SAM" id="Phobius"/>
    </source>
</evidence>
<keyword evidence="5" id="KW-0812">Transmembrane</keyword>
<accession>A0AA38GWV8</accession>
<comment type="caution">
    <text evidence="6">The sequence shown here is derived from an EMBL/GenBank/DDBJ whole genome shotgun (WGS) entry which is preliminary data.</text>
</comment>
<evidence type="ECO:0000256" key="2">
    <source>
        <dbReference type="ARBA" id="ARBA00022630"/>
    </source>
</evidence>
<dbReference type="PANTHER" id="PTHR46056">
    <property type="entry name" value="LONG-CHAIN-ALCOHOL OXIDASE"/>
    <property type="match status" value="1"/>
</dbReference>
<evidence type="ECO:0000313" key="7">
    <source>
        <dbReference type="Proteomes" id="UP000824469"/>
    </source>
</evidence>
<protein>
    <submittedName>
        <fullName evidence="6">Uncharacterized protein</fullName>
    </submittedName>
</protein>
<organism evidence="6 7">
    <name type="scientific">Taxus chinensis</name>
    <name type="common">Chinese yew</name>
    <name type="synonym">Taxus wallichiana var. chinensis</name>
    <dbReference type="NCBI Taxonomy" id="29808"/>
    <lineage>
        <taxon>Eukaryota</taxon>
        <taxon>Viridiplantae</taxon>
        <taxon>Streptophyta</taxon>
        <taxon>Embryophyta</taxon>
        <taxon>Tracheophyta</taxon>
        <taxon>Spermatophyta</taxon>
        <taxon>Pinopsida</taxon>
        <taxon>Pinidae</taxon>
        <taxon>Conifers II</taxon>
        <taxon>Cupressales</taxon>
        <taxon>Taxaceae</taxon>
        <taxon>Taxus</taxon>
    </lineage>
</organism>
<feature type="transmembrane region" description="Helical" evidence="5">
    <location>
        <begin position="127"/>
        <end position="146"/>
    </location>
</feature>
<keyword evidence="5" id="KW-1133">Transmembrane helix</keyword>
<keyword evidence="5" id="KW-0472">Membrane</keyword>
<name>A0AA38GWV8_TAXCH</name>
<keyword evidence="3" id="KW-0274">FAD</keyword>
<evidence type="ECO:0000256" key="1">
    <source>
        <dbReference type="ARBA" id="ARBA00010790"/>
    </source>
</evidence>
<dbReference type="Proteomes" id="UP000824469">
    <property type="component" value="Unassembled WGS sequence"/>
</dbReference>
<evidence type="ECO:0000313" key="6">
    <source>
        <dbReference type="EMBL" id="KAH9329936.1"/>
    </source>
</evidence>
<dbReference type="AlphaFoldDB" id="A0AA38GWV8"/>
<dbReference type="EMBL" id="JAHRHJ020000001">
    <property type="protein sequence ID" value="KAH9329936.1"/>
    <property type="molecule type" value="Genomic_DNA"/>
</dbReference>
<evidence type="ECO:0000256" key="4">
    <source>
        <dbReference type="ARBA" id="ARBA00023002"/>
    </source>
</evidence>